<evidence type="ECO:0000256" key="3">
    <source>
        <dbReference type="ARBA" id="ARBA00022475"/>
    </source>
</evidence>
<evidence type="ECO:0000256" key="6">
    <source>
        <dbReference type="ARBA" id="ARBA00023136"/>
    </source>
</evidence>
<evidence type="ECO:0000256" key="1">
    <source>
        <dbReference type="ARBA" id="ARBA00004651"/>
    </source>
</evidence>
<dbReference type="SUPFAM" id="SSF161098">
    <property type="entry name" value="MetI-like"/>
    <property type="match status" value="1"/>
</dbReference>
<dbReference type="CDD" id="cd06261">
    <property type="entry name" value="TM_PBP2"/>
    <property type="match status" value="1"/>
</dbReference>
<evidence type="ECO:0000313" key="9">
    <source>
        <dbReference type="EMBL" id="PTQ55861.1"/>
    </source>
</evidence>
<comment type="similarity">
    <text evidence="7">Belongs to the binding-protein-dependent transport system permease family.</text>
</comment>
<feature type="transmembrane region" description="Helical" evidence="7">
    <location>
        <begin position="104"/>
        <end position="125"/>
    </location>
</feature>
<dbReference type="InterPro" id="IPR035906">
    <property type="entry name" value="MetI-like_sf"/>
</dbReference>
<dbReference type="Proteomes" id="UP000244338">
    <property type="component" value="Unassembled WGS sequence"/>
</dbReference>
<dbReference type="Pfam" id="PF00528">
    <property type="entry name" value="BPD_transp_1"/>
    <property type="match status" value="1"/>
</dbReference>
<evidence type="ECO:0000259" key="8">
    <source>
        <dbReference type="PROSITE" id="PS50928"/>
    </source>
</evidence>
<keyword evidence="3" id="KW-1003">Cell membrane</keyword>
<keyword evidence="2 7" id="KW-0813">Transport</keyword>
<organism evidence="9 10">
    <name type="scientific">Candidatus Carbonibacillus altaicus</name>
    <dbReference type="NCBI Taxonomy" id="2163959"/>
    <lineage>
        <taxon>Bacteria</taxon>
        <taxon>Bacillati</taxon>
        <taxon>Bacillota</taxon>
        <taxon>Bacilli</taxon>
        <taxon>Bacillales</taxon>
        <taxon>Candidatus Carbonibacillus</taxon>
    </lineage>
</organism>
<comment type="caution">
    <text evidence="9">The sequence shown here is derived from an EMBL/GenBank/DDBJ whole genome shotgun (WGS) entry which is preliminary data.</text>
</comment>
<feature type="transmembrane region" description="Helical" evidence="7">
    <location>
        <begin position="237"/>
        <end position="259"/>
    </location>
</feature>
<feature type="transmembrane region" description="Helical" evidence="7">
    <location>
        <begin position="73"/>
        <end position="97"/>
    </location>
</feature>
<dbReference type="Gene3D" id="1.10.3720.10">
    <property type="entry name" value="MetI-like"/>
    <property type="match status" value="1"/>
</dbReference>
<dbReference type="InterPro" id="IPR000515">
    <property type="entry name" value="MetI-like"/>
</dbReference>
<accession>A0A2R6XZL5</accession>
<evidence type="ECO:0000256" key="4">
    <source>
        <dbReference type="ARBA" id="ARBA00022692"/>
    </source>
</evidence>
<evidence type="ECO:0000256" key="7">
    <source>
        <dbReference type="RuleBase" id="RU363032"/>
    </source>
</evidence>
<proteinExistence type="inferred from homology"/>
<evidence type="ECO:0000313" key="10">
    <source>
        <dbReference type="Proteomes" id="UP000244338"/>
    </source>
</evidence>
<feature type="transmembrane region" description="Helical" evidence="7">
    <location>
        <begin position="137"/>
        <end position="158"/>
    </location>
</feature>
<comment type="subcellular location">
    <subcellularLocation>
        <location evidence="1 7">Cell membrane</location>
        <topology evidence="1 7">Multi-pass membrane protein</topology>
    </subcellularLocation>
</comment>
<dbReference type="EMBL" id="PEBX01000065">
    <property type="protein sequence ID" value="PTQ55861.1"/>
    <property type="molecule type" value="Genomic_DNA"/>
</dbReference>
<dbReference type="AlphaFoldDB" id="A0A2R6XZL5"/>
<gene>
    <name evidence="9" type="ORF">BSOLF_1318</name>
</gene>
<evidence type="ECO:0000256" key="2">
    <source>
        <dbReference type="ARBA" id="ARBA00022448"/>
    </source>
</evidence>
<dbReference type="PROSITE" id="PS50928">
    <property type="entry name" value="ABC_TM1"/>
    <property type="match status" value="1"/>
</dbReference>
<dbReference type="GO" id="GO:0005886">
    <property type="term" value="C:plasma membrane"/>
    <property type="evidence" value="ECO:0007669"/>
    <property type="project" value="UniProtKB-SubCell"/>
</dbReference>
<dbReference type="GO" id="GO:0055085">
    <property type="term" value="P:transmembrane transport"/>
    <property type="evidence" value="ECO:0007669"/>
    <property type="project" value="InterPro"/>
</dbReference>
<dbReference type="PANTHER" id="PTHR43744">
    <property type="entry name" value="ABC TRANSPORTER PERMEASE PROTEIN MG189-RELATED-RELATED"/>
    <property type="match status" value="1"/>
</dbReference>
<name>A0A2R6XZL5_9BACL</name>
<sequence length="273" mass="30562">MRPLTEMVPAYLILTIVALFILFPFFYTVSTSFMSSQEMLTYPPHWLPENPTLENYVNALKAAPLMRFVLNSFIVSSAVTVGQLLTASLAAYAFVFLHFPGRGVLFLLYLSTMMIPWEVAVIPNYLTIMQLEWGDTYQGLIVPFLASAFGVFLLRQAFLQVSSEVIDAAKIDGASHLRMYAQIVLPMTRPALATLAIYTFLTTWNMYLWPLLITNDETMRTVQIGVSMLQFQEYTSWNTVLAGIVIVLLPSLIILIFGLRHLISGLSAGALKG</sequence>
<reference evidence="10" key="1">
    <citation type="journal article" date="2018" name="Sci. Rep.">
        <title>Lignite coal burning seam in the remote Altai Mountains harbors a hydrogen-driven thermophilic microbial community.</title>
        <authorList>
            <person name="Kadnikov V.V."/>
            <person name="Mardanov A.V."/>
            <person name="Ivasenko D.A."/>
            <person name="Antsiferov D.V."/>
            <person name="Beletsky A.V."/>
            <person name="Karnachuk O.V."/>
            <person name="Ravin N.V."/>
        </authorList>
    </citation>
    <scope>NUCLEOTIDE SEQUENCE [LARGE SCALE GENOMIC DNA]</scope>
</reference>
<dbReference type="PANTHER" id="PTHR43744:SF8">
    <property type="entry name" value="SN-GLYCEROL-3-PHOSPHATE TRANSPORT SYSTEM PERMEASE PROTEIN UGPE"/>
    <property type="match status" value="1"/>
</dbReference>
<feature type="transmembrane region" description="Helical" evidence="7">
    <location>
        <begin position="7"/>
        <end position="27"/>
    </location>
</feature>
<keyword evidence="4 7" id="KW-0812">Transmembrane</keyword>
<keyword evidence="6 7" id="KW-0472">Membrane</keyword>
<feature type="domain" description="ABC transmembrane type-1" evidence="8">
    <location>
        <begin position="69"/>
        <end position="258"/>
    </location>
</feature>
<keyword evidence="5 7" id="KW-1133">Transmembrane helix</keyword>
<protein>
    <submittedName>
        <fullName evidence="9">Glycerol-3-phosphate ABC transporter, permease protein UgpE</fullName>
    </submittedName>
</protein>
<evidence type="ECO:0000256" key="5">
    <source>
        <dbReference type="ARBA" id="ARBA00022989"/>
    </source>
</evidence>